<feature type="compositionally biased region" description="Polar residues" evidence="1">
    <location>
        <begin position="89"/>
        <end position="99"/>
    </location>
</feature>
<dbReference type="Gene3D" id="2.60.120.590">
    <property type="entry name" value="Alpha-ketoglutarate-dependent dioxygenase AlkB-like"/>
    <property type="match status" value="1"/>
</dbReference>
<dbReference type="PANTHER" id="PTHR21052">
    <property type="entry name" value="SPERMATOGENESIS ASSOCIATED 11-RELATED"/>
    <property type="match status" value="1"/>
</dbReference>
<dbReference type="InterPro" id="IPR027450">
    <property type="entry name" value="AlkB-like"/>
</dbReference>
<evidence type="ECO:0000259" key="2">
    <source>
        <dbReference type="PROSITE" id="PS51471"/>
    </source>
</evidence>
<gene>
    <name evidence="3" type="ORF">HGRIS_010312</name>
</gene>
<dbReference type="PANTHER" id="PTHR21052:SF0">
    <property type="entry name" value="ALPHA-KETOGLUTARATE-DEPENDENT DIOXYGENASE ALKB HOMOLOG 7, MITOCHONDRIAL"/>
    <property type="match status" value="1"/>
</dbReference>
<name>A0ABR3J3X2_9AGAR</name>
<dbReference type="Pfam" id="PF13532">
    <property type="entry name" value="2OG-FeII_Oxy_2"/>
    <property type="match status" value="1"/>
</dbReference>
<feature type="compositionally biased region" description="Basic and acidic residues" evidence="1">
    <location>
        <begin position="32"/>
        <end position="47"/>
    </location>
</feature>
<dbReference type="SUPFAM" id="SSF51197">
    <property type="entry name" value="Clavaminate synthase-like"/>
    <property type="match status" value="1"/>
</dbReference>
<reference evidence="4" key="1">
    <citation type="submission" date="2024-06" db="EMBL/GenBank/DDBJ databases">
        <title>Multi-omics analyses provide insights into the biosynthesis of the anticancer antibiotic pleurotin in Hohenbuehelia grisea.</title>
        <authorList>
            <person name="Weaver J.A."/>
            <person name="Alberti F."/>
        </authorList>
    </citation>
    <scope>NUCLEOTIDE SEQUENCE [LARGE SCALE GENOMIC DNA]</scope>
    <source>
        <strain evidence="4">T-177</strain>
    </source>
</reference>
<dbReference type="InterPro" id="IPR037151">
    <property type="entry name" value="AlkB-like_sf"/>
</dbReference>
<evidence type="ECO:0000256" key="1">
    <source>
        <dbReference type="SAM" id="MobiDB-lite"/>
    </source>
</evidence>
<dbReference type="InterPro" id="IPR005123">
    <property type="entry name" value="Oxoglu/Fe-dep_dioxygenase_dom"/>
</dbReference>
<feature type="region of interest" description="Disordered" evidence="1">
    <location>
        <begin position="77"/>
        <end position="114"/>
    </location>
</feature>
<evidence type="ECO:0000313" key="4">
    <source>
        <dbReference type="Proteomes" id="UP001556367"/>
    </source>
</evidence>
<dbReference type="InterPro" id="IPR032870">
    <property type="entry name" value="ALKBH7-like"/>
</dbReference>
<protein>
    <recommendedName>
        <fullName evidence="2">Fe2OG dioxygenase domain-containing protein</fullName>
    </recommendedName>
</protein>
<feature type="region of interest" description="Disordered" evidence="1">
    <location>
        <begin position="24"/>
        <end position="47"/>
    </location>
</feature>
<dbReference type="EMBL" id="JASNQZ010000012">
    <property type="protein sequence ID" value="KAL0950344.1"/>
    <property type="molecule type" value="Genomic_DNA"/>
</dbReference>
<feature type="domain" description="Fe2OG dioxygenase" evidence="2">
    <location>
        <begin position="230"/>
        <end position="366"/>
    </location>
</feature>
<dbReference type="PROSITE" id="PS51471">
    <property type="entry name" value="FE2OG_OXY"/>
    <property type="match status" value="1"/>
</dbReference>
<proteinExistence type="predicted"/>
<comment type="caution">
    <text evidence="3">The sequence shown here is derived from an EMBL/GenBank/DDBJ whole genome shotgun (WGS) entry which is preliminary data.</text>
</comment>
<keyword evidence="4" id="KW-1185">Reference proteome</keyword>
<sequence>MTGGSAFMSASGIDPVDLASTAANHRFSPEVGQKRERTSPCHSEFAKKPKVSLRIDIPAPTVASNDGADLIFGAEPSTQASQEEESLFTPANGSPSSDSLFDEDVCGTSSTQPSSLDFPSDALLPSLSPVIASRSAPPISGLFFDASILIPEALAQRVHSACMETYFSEPHINQIMLFNRAPAKPSSTQAPSSISPSSFHPILHELLSTISTVLRPHIPAKMHDLLFPTSATRARQAILNLYTPGEGITPHVDLLGRFGDGIIGVSFGSACAMRFDKVPEIPSLDAAPSEGQPCATDAVLDRYELYLPERSILVLSEDARYNWTHGIDRRVEDTIEPPENARVDGRGEPVTVNRGTRMSITFRWLLPGAEVVGDDT</sequence>
<accession>A0ABR3J3X2</accession>
<organism evidence="3 4">
    <name type="scientific">Hohenbuehelia grisea</name>
    <dbReference type="NCBI Taxonomy" id="104357"/>
    <lineage>
        <taxon>Eukaryota</taxon>
        <taxon>Fungi</taxon>
        <taxon>Dikarya</taxon>
        <taxon>Basidiomycota</taxon>
        <taxon>Agaricomycotina</taxon>
        <taxon>Agaricomycetes</taxon>
        <taxon>Agaricomycetidae</taxon>
        <taxon>Agaricales</taxon>
        <taxon>Pleurotineae</taxon>
        <taxon>Pleurotaceae</taxon>
        <taxon>Hohenbuehelia</taxon>
    </lineage>
</organism>
<dbReference type="Proteomes" id="UP001556367">
    <property type="component" value="Unassembled WGS sequence"/>
</dbReference>
<evidence type="ECO:0000313" key="3">
    <source>
        <dbReference type="EMBL" id="KAL0950344.1"/>
    </source>
</evidence>